<gene>
    <name evidence="2" type="ORF">GCM10023307_27360</name>
</gene>
<name>A0ABP9BVL8_9GAMM</name>
<evidence type="ECO:0000313" key="2">
    <source>
        <dbReference type="EMBL" id="GAA4799573.1"/>
    </source>
</evidence>
<accession>A0ABP9BVL8</accession>
<protein>
    <submittedName>
        <fullName evidence="2">Uncharacterized protein</fullName>
    </submittedName>
</protein>
<sequence length="466" mass="50465">MPLKKWAKRFGSAVLMLALAVAGLWTVSRLMGPTDAQEAALARMRDIPPLNGRNAFPALWLVAYDMPEAEHDDWLAEDLRRHAAGQPPGGAYDAAEKAHASAAERRYADRMPSPDEFDLFCGSAPGCLDRVGADRGRYADLLRRHAALLDRVEALSAYAGIRHAGGENILGTLIPPYQAAKLPATRHALDFVEGRRDRAFDGTCRAIATWRRLGADSDSLISRIIGVAYAADLYGGLFVDMLARTPRDVALPASCAQAFSAPADGELSLCMAMQGELKFMQSAVRMADANVSTSERLTMLFGLSADMTEAERAEQLAFHCSAEAQRAIAADTRIERNVPEPGFLRFECVGNPVGCMLANIAHGSLDGYGDRIQDGNAKLRLIAELLRMRADGTPPEQVAVRLRTVQDRVGSRLRALSLGEDGRTLRMRNYETSRGEFTEIPLPPYLQSASSGSVPSKAAASKPVSP</sequence>
<proteinExistence type="predicted"/>
<reference evidence="3" key="1">
    <citation type="journal article" date="2019" name="Int. J. Syst. Evol. Microbiol.">
        <title>The Global Catalogue of Microorganisms (GCM) 10K type strain sequencing project: providing services to taxonomists for standard genome sequencing and annotation.</title>
        <authorList>
            <consortium name="The Broad Institute Genomics Platform"/>
            <consortium name="The Broad Institute Genome Sequencing Center for Infectious Disease"/>
            <person name="Wu L."/>
            <person name="Ma J."/>
        </authorList>
    </citation>
    <scope>NUCLEOTIDE SEQUENCE [LARGE SCALE GENOMIC DNA]</scope>
    <source>
        <strain evidence="3">JCM 18204</strain>
    </source>
</reference>
<evidence type="ECO:0000256" key="1">
    <source>
        <dbReference type="SAM" id="MobiDB-lite"/>
    </source>
</evidence>
<dbReference type="EMBL" id="BAABJE010000014">
    <property type="protein sequence ID" value="GAA4799573.1"/>
    <property type="molecule type" value="Genomic_DNA"/>
</dbReference>
<dbReference type="RefSeq" id="WP_345303887.1">
    <property type="nucleotide sequence ID" value="NZ_BAABJE010000014.1"/>
</dbReference>
<organism evidence="2 3">
    <name type="scientific">Lysobacter hankyongensis</name>
    <dbReference type="NCBI Taxonomy" id="1176535"/>
    <lineage>
        <taxon>Bacteria</taxon>
        <taxon>Pseudomonadati</taxon>
        <taxon>Pseudomonadota</taxon>
        <taxon>Gammaproteobacteria</taxon>
        <taxon>Lysobacterales</taxon>
        <taxon>Lysobacteraceae</taxon>
        <taxon>Lysobacter</taxon>
    </lineage>
</organism>
<dbReference type="Proteomes" id="UP001499959">
    <property type="component" value="Unassembled WGS sequence"/>
</dbReference>
<comment type="caution">
    <text evidence="2">The sequence shown here is derived from an EMBL/GenBank/DDBJ whole genome shotgun (WGS) entry which is preliminary data.</text>
</comment>
<evidence type="ECO:0000313" key="3">
    <source>
        <dbReference type="Proteomes" id="UP001499959"/>
    </source>
</evidence>
<keyword evidence="3" id="KW-1185">Reference proteome</keyword>
<feature type="region of interest" description="Disordered" evidence="1">
    <location>
        <begin position="441"/>
        <end position="466"/>
    </location>
</feature>